<dbReference type="EMBL" id="BSTI01000034">
    <property type="protein sequence ID" value="GLY71275.1"/>
    <property type="molecule type" value="Genomic_DNA"/>
</dbReference>
<dbReference type="AlphaFoldDB" id="A0A9W6RC86"/>
<keyword evidence="2" id="KW-1185">Reference proteome</keyword>
<accession>A0A9W6RC86</accession>
<protein>
    <submittedName>
        <fullName evidence="1">Uncharacterized protein</fullName>
    </submittedName>
</protein>
<gene>
    <name evidence="1" type="ORF">Atai01_78940</name>
</gene>
<sequence>MVTGLSVRGRPQHDRILRGVGRIERLPDHVTAVVDRSRIGAVESLRNRQELEPGVAQQERLLRFGAAEVQSLTHDGAGVVFVVGSREVVARRYAGDGDLAVLPDHDLRLTREVEETRVPTLAVAPGDMTRCVRVTIRKRQETQLPCGCDRLGFGGAGGRRNKYDRRGKKCR</sequence>
<organism evidence="1 2">
    <name type="scientific">Amycolatopsis taiwanensis</name>
    <dbReference type="NCBI Taxonomy" id="342230"/>
    <lineage>
        <taxon>Bacteria</taxon>
        <taxon>Bacillati</taxon>
        <taxon>Actinomycetota</taxon>
        <taxon>Actinomycetes</taxon>
        <taxon>Pseudonocardiales</taxon>
        <taxon>Pseudonocardiaceae</taxon>
        <taxon>Amycolatopsis</taxon>
    </lineage>
</organism>
<evidence type="ECO:0000313" key="1">
    <source>
        <dbReference type="EMBL" id="GLY71275.1"/>
    </source>
</evidence>
<reference evidence="1" key="1">
    <citation type="submission" date="2023-03" db="EMBL/GenBank/DDBJ databases">
        <title>Amycolatopsis taiwanensis NBRC 103393.</title>
        <authorList>
            <person name="Ichikawa N."/>
            <person name="Sato H."/>
            <person name="Tonouchi N."/>
        </authorList>
    </citation>
    <scope>NUCLEOTIDE SEQUENCE</scope>
    <source>
        <strain evidence="1">NBRC 103393</strain>
    </source>
</reference>
<evidence type="ECO:0000313" key="2">
    <source>
        <dbReference type="Proteomes" id="UP001165136"/>
    </source>
</evidence>
<dbReference type="Proteomes" id="UP001165136">
    <property type="component" value="Unassembled WGS sequence"/>
</dbReference>
<proteinExistence type="predicted"/>
<comment type="caution">
    <text evidence="1">The sequence shown here is derived from an EMBL/GenBank/DDBJ whole genome shotgun (WGS) entry which is preliminary data.</text>
</comment>
<name>A0A9W6RC86_9PSEU</name>